<evidence type="ECO:0000259" key="2">
    <source>
        <dbReference type="SMART" id="SM01321"/>
    </source>
</evidence>
<evidence type="ECO:0000313" key="4">
    <source>
        <dbReference type="Proteomes" id="UP000055136"/>
    </source>
</evidence>
<sequence length="237" mass="27183">MARLPRLYLPGCAQHIIQRGNNRDACFYGEADYQAYLAFLKDAAAKYQVDIHAFVLMTNHVHLLATPADEQGIGRLMQAQGRKYVQYFNHTYGRTGTLWEGRYKSTLVDANAYLLTVYRYIELNPVRAGMVTHASEYPWSSYSSNAMGKAIQLLTPHPQYAQLGKTAKERQQAYRSLFRGRMSERDLMAIRESTNKAWALGNDRFKAQIEAKTGRRAIPLGRGGDRKSEKYRRTKYQ</sequence>
<dbReference type="PANTHER" id="PTHR34322">
    <property type="entry name" value="TRANSPOSASE, Y1_TNP DOMAIN-CONTAINING"/>
    <property type="match status" value="1"/>
</dbReference>
<proteinExistence type="predicted"/>
<dbReference type="STRING" id="1748243.Tel_06495"/>
<reference evidence="3" key="1">
    <citation type="submission" date="2015-10" db="EMBL/GenBank/DDBJ databases">
        <title>Description of Candidatus Tenderia electrophaga gen. nov, sp. nov., an Uncultivated Electroautotroph from a Biocathode Enrichment.</title>
        <authorList>
            <person name="Eddie B.J."/>
            <person name="Malanoski A.P."/>
            <person name="Wang Z."/>
            <person name="Hall R.J."/>
            <person name="Oh S.D."/>
            <person name="Heiner C."/>
            <person name="Lin B."/>
            <person name="Strycharz-Glaven S.M."/>
        </authorList>
    </citation>
    <scope>NUCLEOTIDE SEQUENCE [LARGE SCALE GENOMIC DNA]</scope>
    <source>
        <strain evidence="3">NRL1</strain>
    </source>
</reference>
<dbReference type="GO" id="GO:0006313">
    <property type="term" value="P:DNA transposition"/>
    <property type="evidence" value="ECO:0007669"/>
    <property type="project" value="InterPro"/>
</dbReference>
<organism evidence="3 4">
    <name type="scientific">Candidatus Tenderia electrophaga</name>
    <dbReference type="NCBI Taxonomy" id="1748243"/>
    <lineage>
        <taxon>Bacteria</taxon>
        <taxon>Pseudomonadati</taxon>
        <taxon>Pseudomonadota</taxon>
        <taxon>Gammaproteobacteria</taxon>
        <taxon>Candidatus Tenderiales</taxon>
        <taxon>Candidatus Tenderiaceae</taxon>
        <taxon>Candidatus Tenderia</taxon>
    </lineage>
</organism>
<feature type="domain" description="Transposase IS200-like" evidence="2">
    <location>
        <begin position="9"/>
        <end position="124"/>
    </location>
</feature>
<dbReference type="PANTHER" id="PTHR34322:SF2">
    <property type="entry name" value="TRANSPOSASE IS200-LIKE DOMAIN-CONTAINING PROTEIN"/>
    <property type="match status" value="1"/>
</dbReference>
<dbReference type="InterPro" id="IPR002686">
    <property type="entry name" value="Transposase_17"/>
</dbReference>
<name>A0A0S2TCG8_9GAMM</name>
<gene>
    <name evidence="3" type="ORF">Tel_06495</name>
</gene>
<evidence type="ECO:0000256" key="1">
    <source>
        <dbReference type="SAM" id="MobiDB-lite"/>
    </source>
</evidence>
<dbReference type="Proteomes" id="UP000055136">
    <property type="component" value="Chromosome"/>
</dbReference>
<dbReference type="KEGG" id="tee:Tel_06495"/>
<dbReference type="GO" id="GO:0003677">
    <property type="term" value="F:DNA binding"/>
    <property type="evidence" value="ECO:0007669"/>
    <property type="project" value="InterPro"/>
</dbReference>
<evidence type="ECO:0000313" key="3">
    <source>
        <dbReference type="EMBL" id="ALP52831.1"/>
    </source>
</evidence>
<dbReference type="Gene3D" id="3.30.70.1290">
    <property type="entry name" value="Transposase IS200-like"/>
    <property type="match status" value="1"/>
</dbReference>
<dbReference type="EMBL" id="CP013099">
    <property type="protein sequence ID" value="ALP52831.1"/>
    <property type="molecule type" value="Genomic_DNA"/>
</dbReference>
<feature type="region of interest" description="Disordered" evidence="1">
    <location>
        <begin position="216"/>
        <end position="237"/>
    </location>
</feature>
<dbReference type="SUPFAM" id="SSF143422">
    <property type="entry name" value="Transposase IS200-like"/>
    <property type="match status" value="1"/>
</dbReference>
<dbReference type="AlphaFoldDB" id="A0A0S2TCG8"/>
<dbReference type="SMART" id="SM01321">
    <property type="entry name" value="Y1_Tnp"/>
    <property type="match status" value="1"/>
</dbReference>
<accession>A0A0S2TCG8</accession>
<dbReference type="InterPro" id="IPR036515">
    <property type="entry name" value="Transposase_17_sf"/>
</dbReference>
<protein>
    <submittedName>
        <fullName evidence="3">Transposase</fullName>
    </submittedName>
</protein>
<dbReference type="GO" id="GO:0004803">
    <property type="term" value="F:transposase activity"/>
    <property type="evidence" value="ECO:0007669"/>
    <property type="project" value="InterPro"/>
</dbReference>
<dbReference type="Pfam" id="PF01797">
    <property type="entry name" value="Y1_Tnp"/>
    <property type="match status" value="1"/>
</dbReference>
<keyword evidence="4" id="KW-1185">Reference proteome</keyword>